<protein>
    <submittedName>
        <fullName evidence="1">Phage tail protein</fullName>
    </submittedName>
</protein>
<dbReference type="InterPro" id="IPR014918">
    <property type="entry name" value="Phage_tail_3"/>
</dbReference>
<sequence>MAIRLPDGATVAIATGYGAVKAVTSISNASPAVLTSTAHAVPNNSFFELKTPWQKISERIWKAANVAANTLEIAGTDTTDLNRFPASPTGSTLREITAWTQISQILDYQTSGGDQQFWTGSFLEDDYERQLPTVTSAQSITLGIGDDPTLAGYQALKLAGERRDIRALKVTLPDGSVLLYNGYVSFNESPTLTKGQVMQVTATFSLQGRPVRY</sequence>
<dbReference type="Pfam" id="PF08813">
    <property type="entry name" value="Phage_tail_3"/>
    <property type="match status" value="1"/>
</dbReference>
<evidence type="ECO:0000313" key="1">
    <source>
        <dbReference type="EMBL" id="UXC18560.1"/>
    </source>
</evidence>
<dbReference type="Gene3D" id="4.10.410.40">
    <property type="match status" value="1"/>
</dbReference>
<reference evidence="1" key="1">
    <citation type="submission" date="2022-09" db="EMBL/GenBank/DDBJ databases">
        <title>Bacterial diversity in gut of crayfish and pufferfish.</title>
        <authorList>
            <person name="Huang Y."/>
        </authorList>
    </citation>
    <scope>NUCLEOTIDE SEQUENCE</scope>
    <source>
        <strain evidence="1">PR12</strain>
    </source>
</reference>
<gene>
    <name evidence="1" type="ORF">N4T19_23240</name>
</gene>
<organism evidence="1 2">
    <name type="scientific">Comamonas squillarum</name>
    <dbReference type="NCBI Taxonomy" id="2977320"/>
    <lineage>
        <taxon>Bacteria</taxon>
        <taxon>Pseudomonadati</taxon>
        <taxon>Pseudomonadota</taxon>
        <taxon>Betaproteobacteria</taxon>
        <taxon>Burkholderiales</taxon>
        <taxon>Comamonadaceae</taxon>
        <taxon>Comamonas</taxon>
    </lineage>
</organism>
<dbReference type="Proteomes" id="UP001058290">
    <property type="component" value="Chromosome"/>
</dbReference>
<proteinExistence type="predicted"/>
<evidence type="ECO:0000313" key="2">
    <source>
        <dbReference type="Proteomes" id="UP001058290"/>
    </source>
</evidence>
<dbReference type="EMBL" id="CP104377">
    <property type="protein sequence ID" value="UXC18560.1"/>
    <property type="molecule type" value="Genomic_DNA"/>
</dbReference>
<accession>A0ABY6A0R8</accession>
<keyword evidence="2" id="KW-1185">Reference proteome</keyword>
<dbReference type="RefSeq" id="WP_260719126.1">
    <property type="nucleotide sequence ID" value="NZ_CP104377.1"/>
</dbReference>
<name>A0ABY6A0R8_9BURK</name>